<name>A0A699YIW6_HAELA</name>
<keyword evidence="2" id="KW-1185">Reference proteome</keyword>
<protein>
    <submittedName>
        <fullName evidence="1">Uncharacterized protein</fullName>
    </submittedName>
</protein>
<dbReference type="EMBL" id="BLLF01000057">
    <property type="protein sequence ID" value="GFH06814.1"/>
    <property type="molecule type" value="Genomic_DNA"/>
</dbReference>
<proteinExistence type="predicted"/>
<accession>A0A699YIW6</accession>
<sequence length="115" mass="12165">MTPHSVLFSSPCSVCDVANEQQLAVCAVREGRCWVPVSCHSPYVFYCHSPYLVDLASVPPTQLIIAQGDGLTRVQPAPAVSTQQCCCVLARIKTLSQDGGVTATADCCKASEGYG</sequence>
<gene>
    <name evidence="1" type="ORF">HaLaN_01514</name>
</gene>
<organism evidence="1 2">
    <name type="scientific">Haematococcus lacustris</name>
    <name type="common">Green alga</name>
    <name type="synonym">Haematococcus pluvialis</name>
    <dbReference type="NCBI Taxonomy" id="44745"/>
    <lineage>
        <taxon>Eukaryota</taxon>
        <taxon>Viridiplantae</taxon>
        <taxon>Chlorophyta</taxon>
        <taxon>core chlorophytes</taxon>
        <taxon>Chlorophyceae</taxon>
        <taxon>CS clade</taxon>
        <taxon>Chlamydomonadales</taxon>
        <taxon>Haematococcaceae</taxon>
        <taxon>Haematococcus</taxon>
    </lineage>
</organism>
<dbReference type="AlphaFoldDB" id="A0A699YIW6"/>
<dbReference type="Proteomes" id="UP000485058">
    <property type="component" value="Unassembled WGS sequence"/>
</dbReference>
<reference evidence="1 2" key="1">
    <citation type="submission" date="2020-02" db="EMBL/GenBank/DDBJ databases">
        <title>Draft genome sequence of Haematococcus lacustris strain NIES-144.</title>
        <authorList>
            <person name="Morimoto D."/>
            <person name="Nakagawa S."/>
            <person name="Yoshida T."/>
            <person name="Sawayama S."/>
        </authorList>
    </citation>
    <scope>NUCLEOTIDE SEQUENCE [LARGE SCALE GENOMIC DNA]</scope>
    <source>
        <strain evidence="1 2">NIES-144</strain>
    </source>
</reference>
<feature type="non-terminal residue" evidence="1">
    <location>
        <position position="1"/>
    </location>
</feature>
<comment type="caution">
    <text evidence="1">The sequence shown here is derived from an EMBL/GenBank/DDBJ whole genome shotgun (WGS) entry which is preliminary data.</text>
</comment>
<evidence type="ECO:0000313" key="1">
    <source>
        <dbReference type="EMBL" id="GFH06814.1"/>
    </source>
</evidence>
<evidence type="ECO:0000313" key="2">
    <source>
        <dbReference type="Proteomes" id="UP000485058"/>
    </source>
</evidence>